<dbReference type="EMBL" id="CP003060">
    <property type="protein sequence ID" value="AEP29000.1"/>
    <property type="molecule type" value="Genomic_DNA"/>
</dbReference>
<comment type="subunit">
    <text evidence="2">Interacts with the C-terminal region of Rne.</text>
</comment>
<dbReference type="NCBIfam" id="NF008393">
    <property type="entry name" value="PRK11191.1"/>
    <property type="match status" value="1"/>
</dbReference>
<evidence type="ECO:0000256" key="1">
    <source>
        <dbReference type="ARBA" id="ARBA00022490"/>
    </source>
</evidence>
<dbReference type="PIRSF" id="PIRSF018193">
    <property type="entry name" value="UCP018193"/>
    <property type="match status" value="1"/>
</dbReference>
<dbReference type="Gene3D" id="3.30.70.970">
    <property type="entry name" value="RraB-like"/>
    <property type="match status" value="1"/>
</dbReference>
<evidence type="ECO:0000313" key="5">
    <source>
        <dbReference type="Proteomes" id="UP000009282"/>
    </source>
</evidence>
<dbReference type="GO" id="GO:0060698">
    <property type="term" value="F:endoribonuclease inhibitor activity"/>
    <property type="evidence" value="ECO:0007669"/>
    <property type="project" value="UniProtKB-UniRule"/>
</dbReference>
<evidence type="ECO:0000313" key="4">
    <source>
        <dbReference type="EMBL" id="AEP29000.1"/>
    </source>
</evidence>
<dbReference type="eggNOG" id="COG3076">
    <property type="taxonomic scope" value="Bacteria"/>
</dbReference>
<name>G4QJV8_GLANF</name>
<organism evidence="4 5">
    <name type="scientific">Glaciecola nitratireducens (strain JCM 12485 / KCTC 12276 / FR1064)</name>
    <dbReference type="NCBI Taxonomy" id="1085623"/>
    <lineage>
        <taxon>Bacteria</taxon>
        <taxon>Pseudomonadati</taxon>
        <taxon>Pseudomonadota</taxon>
        <taxon>Gammaproteobacteria</taxon>
        <taxon>Alteromonadales</taxon>
        <taxon>Alteromonadaceae</taxon>
        <taxon>Brumicola</taxon>
    </lineage>
</organism>
<comment type="similarity">
    <text evidence="2">Belongs to the RraB family.</text>
</comment>
<comment type="function">
    <text evidence="2">Globally modulates RNA abundance by binding to RNase E (Rne) and regulating its endonucleolytic activity. Can modulate Rne action in a substrate-dependent manner by altering the composition of the degradosome.</text>
</comment>
<sequence>MSKHDASEWHEFNRETIEALTEDGSDLSLPHTIEHHFASSDFDALEKAAVDAFKAGFEVSDAEELVLDDGGTVFCFDAAVEKKLDLDVFNADSDKLIAIADKHNVFYDGWGTYFIGEGAIERDEIDEDDYDFDDDDEY</sequence>
<accession>G4QJV8</accession>
<dbReference type="HAMAP" id="MF_01888">
    <property type="entry name" value="RraB"/>
    <property type="match status" value="1"/>
</dbReference>
<reference evidence="4 5" key="1">
    <citation type="journal article" date="2011" name="J. Bacteriol.">
        <title>Complete genome sequence of seawater bacterium Glaciecola nitratireducens FR1064T.</title>
        <authorList>
            <person name="Bian F."/>
            <person name="Qin Q.L."/>
            <person name="Xie B.B."/>
            <person name="Shu Y.L."/>
            <person name="Zhang X.Y."/>
            <person name="Yu Y."/>
            <person name="Chen B."/>
            <person name="Chen X.L."/>
            <person name="Zhou B.C."/>
            <person name="Zhang Y.Z."/>
        </authorList>
    </citation>
    <scope>NUCLEOTIDE SEQUENCE [LARGE SCALE GENOMIC DNA]</scope>
    <source>
        <strain evidence="5">JCM 12485 / KCTC 12276 / FR1064</strain>
    </source>
</reference>
<protein>
    <recommendedName>
        <fullName evidence="2">Regulator of ribonuclease activity B</fullName>
    </recommendedName>
</protein>
<evidence type="ECO:0000256" key="2">
    <source>
        <dbReference type="HAMAP-Rule" id="MF_01888"/>
    </source>
</evidence>
<feature type="domain" description="Regulator of ribonuclease activity B" evidence="3">
    <location>
        <begin position="10"/>
        <end position="112"/>
    </location>
</feature>
<dbReference type="GO" id="GO:0019899">
    <property type="term" value="F:enzyme binding"/>
    <property type="evidence" value="ECO:0007669"/>
    <property type="project" value="UniProtKB-UniRule"/>
</dbReference>
<dbReference type="Proteomes" id="UP000009282">
    <property type="component" value="Chromosome"/>
</dbReference>
<dbReference type="STRING" id="1085623.GNIT_0862"/>
<proteinExistence type="inferred from homology"/>
<dbReference type="RefSeq" id="WP_014107875.1">
    <property type="nucleotide sequence ID" value="NC_016041.1"/>
</dbReference>
<dbReference type="InterPro" id="IPR009671">
    <property type="entry name" value="RraB_dom"/>
</dbReference>
<gene>
    <name evidence="2" type="primary">rraB</name>
    <name evidence="4" type="ordered locus">GNIT_0862</name>
</gene>
<comment type="subcellular location">
    <subcellularLocation>
        <location evidence="2">Cytoplasm</location>
    </subcellularLocation>
</comment>
<keyword evidence="5" id="KW-1185">Reference proteome</keyword>
<dbReference type="InterPro" id="IPR016716">
    <property type="entry name" value="RraB"/>
</dbReference>
<evidence type="ECO:0000259" key="3">
    <source>
        <dbReference type="Pfam" id="PF06877"/>
    </source>
</evidence>
<dbReference type="AlphaFoldDB" id="G4QJV8"/>
<dbReference type="OrthoDB" id="7065464at2"/>
<dbReference type="KEGG" id="gni:GNIT_0862"/>
<dbReference type="InterPro" id="IPR036701">
    <property type="entry name" value="RraB-like_sf"/>
</dbReference>
<dbReference type="HOGENOM" id="CLU_128640_0_0_6"/>
<dbReference type="SUPFAM" id="SSF89946">
    <property type="entry name" value="Hypothetical protein VC0424"/>
    <property type="match status" value="1"/>
</dbReference>
<dbReference type="GO" id="GO:0005737">
    <property type="term" value="C:cytoplasm"/>
    <property type="evidence" value="ECO:0007669"/>
    <property type="project" value="UniProtKB-SubCell"/>
</dbReference>
<dbReference type="Pfam" id="PF06877">
    <property type="entry name" value="RraB"/>
    <property type="match status" value="1"/>
</dbReference>
<keyword evidence="1 2" id="KW-0963">Cytoplasm</keyword>